<dbReference type="Proteomes" id="UP001241926">
    <property type="component" value="Unassembled WGS sequence"/>
</dbReference>
<comment type="caution">
    <text evidence="1">The sequence shown here is derived from an EMBL/GenBank/DDBJ whole genome shotgun (WGS) entry which is preliminary data.</text>
</comment>
<reference evidence="1 2" key="1">
    <citation type="submission" date="2023-05" db="EMBL/GenBank/DDBJ databases">
        <title>Streptomyces fuscus sp. nov., a brown-black pigment producing actinomyces isolated from dry sand of Sea duck farm.</title>
        <authorList>
            <person name="Xie J."/>
            <person name="Shen N."/>
        </authorList>
    </citation>
    <scope>NUCLEOTIDE SEQUENCE [LARGE SCALE GENOMIC DNA]</scope>
    <source>
        <strain evidence="1 2">GXMU-J15</strain>
    </source>
</reference>
<gene>
    <name evidence="1" type="ORF">QNN03_15515</name>
</gene>
<organism evidence="1 2">
    <name type="scientific">Streptomyces fuscus</name>
    <dbReference type="NCBI Taxonomy" id="3048495"/>
    <lineage>
        <taxon>Bacteria</taxon>
        <taxon>Bacillati</taxon>
        <taxon>Actinomycetota</taxon>
        <taxon>Actinomycetes</taxon>
        <taxon>Kitasatosporales</taxon>
        <taxon>Streptomycetaceae</taxon>
        <taxon>Streptomyces</taxon>
    </lineage>
</organism>
<accession>A0ABT7IZ24</accession>
<dbReference type="RefSeq" id="WP_285433069.1">
    <property type="nucleotide sequence ID" value="NZ_JASJUS010000012.1"/>
</dbReference>
<sequence>MVENPKALEHEDGIVWTEDVEAFDYVRQSVELSASTRRNPVAWRGNGRRVGYAVLRPDAPSGGVPGKFVRRVFWVKEHDRSEQPDGMYKRAAPSEAVDPRTVAPGVWGELTERAWGAPLPGA</sequence>
<dbReference type="Pfam" id="PF19472">
    <property type="entry name" value="DUF6009"/>
    <property type="match status" value="1"/>
</dbReference>
<evidence type="ECO:0000313" key="2">
    <source>
        <dbReference type="Proteomes" id="UP001241926"/>
    </source>
</evidence>
<keyword evidence="2" id="KW-1185">Reference proteome</keyword>
<evidence type="ECO:0000313" key="1">
    <source>
        <dbReference type="EMBL" id="MDL2077845.1"/>
    </source>
</evidence>
<dbReference type="InterPro" id="IPR046051">
    <property type="entry name" value="DUF6009"/>
</dbReference>
<name>A0ABT7IZ24_9ACTN</name>
<protein>
    <submittedName>
        <fullName evidence="1">DUF6009 family protein</fullName>
    </submittedName>
</protein>
<proteinExistence type="predicted"/>
<dbReference type="EMBL" id="JASJUS010000012">
    <property type="protein sequence ID" value="MDL2077845.1"/>
    <property type="molecule type" value="Genomic_DNA"/>
</dbReference>